<organism evidence="2 3">
    <name type="scientific">Venturia nashicola</name>
    <dbReference type="NCBI Taxonomy" id="86259"/>
    <lineage>
        <taxon>Eukaryota</taxon>
        <taxon>Fungi</taxon>
        <taxon>Dikarya</taxon>
        <taxon>Ascomycota</taxon>
        <taxon>Pezizomycotina</taxon>
        <taxon>Dothideomycetes</taxon>
        <taxon>Pleosporomycetidae</taxon>
        <taxon>Venturiales</taxon>
        <taxon>Venturiaceae</taxon>
        <taxon>Venturia</taxon>
    </lineage>
</organism>
<dbReference type="EMBL" id="SNSC02000008">
    <property type="protein sequence ID" value="TID22104.1"/>
    <property type="molecule type" value="Genomic_DNA"/>
</dbReference>
<keyword evidence="1" id="KW-1133">Transmembrane helix</keyword>
<proteinExistence type="predicted"/>
<dbReference type="Proteomes" id="UP000298493">
    <property type="component" value="Unassembled WGS sequence"/>
</dbReference>
<keyword evidence="1" id="KW-0472">Membrane</keyword>
<sequence>MPAHRFPLLSLAGALEATYWQVFLAQGICMALGAGLLFVRFSKPLFFQQESIGARHCDIGDSSRKAGLHISSHLIISPHRVVSAGAVRTMGFIAMGICIIAFHALLYGTSLLAKARPGRKLYDFSALKDSNFNIFTACSCFTFLGYIVPYFFLPSFCQDVLGISKTFALYILVMGIGASFFGRLAAGVIAHSIGPLLCWFSCALISGILSLCWMAVNSQGGGIAFSVVWGFFSAGLVTLPAAYLINQRLQLWLDSSYDEMLYCPFVDACKPDGNVQDRRVRCHSSDLWPVSAHLRLFETLASTSMVW</sequence>
<evidence type="ECO:0000313" key="3">
    <source>
        <dbReference type="Proteomes" id="UP000298493"/>
    </source>
</evidence>
<gene>
    <name evidence="2" type="ORF">E6O75_ATG10898</name>
</gene>
<keyword evidence="3" id="KW-1185">Reference proteome</keyword>
<protein>
    <submittedName>
        <fullName evidence="2">MFS general substrate transporter</fullName>
    </submittedName>
</protein>
<feature type="transmembrane region" description="Helical" evidence="1">
    <location>
        <begin position="167"/>
        <end position="189"/>
    </location>
</feature>
<feature type="transmembrane region" description="Helical" evidence="1">
    <location>
        <begin position="134"/>
        <end position="152"/>
    </location>
</feature>
<dbReference type="InterPro" id="IPR050327">
    <property type="entry name" value="Proton-linked_MCT"/>
</dbReference>
<dbReference type="AlphaFoldDB" id="A0A4Z1PJJ6"/>
<feature type="transmembrane region" description="Helical" evidence="1">
    <location>
        <begin position="92"/>
        <end position="113"/>
    </location>
</feature>
<comment type="caution">
    <text evidence="2">The sequence shown here is derived from an EMBL/GenBank/DDBJ whole genome shotgun (WGS) entry which is preliminary data.</text>
</comment>
<evidence type="ECO:0000313" key="2">
    <source>
        <dbReference type="EMBL" id="TID22104.1"/>
    </source>
</evidence>
<dbReference type="SUPFAM" id="SSF103473">
    <property type="entry name" value="MFS general substrate transporter"/>
    <property type="match status" value="1"/>
</dbReference>
<name>A0A4Z1PJJ6_9PEZI</name>
<dbReference type="PANTHER" id="PTHR11360:SF252">
    <property type="entry name" value="MAJOR FACILITATOR SUPERFAMILY (MFS) PROFILE DOMAIN-CONTAINING PROTEIN-RELATED"/>
    <property type="match status" value="1"/>
</dbReference>
<evidence type="ECO:0000256" key="1">
    <source>
        <dbReference type="SAM" id="Phobius"/>
    </source>
</evidence>
<reference evidence="2 3" key="1">
    <citation type="submission" date="2019-04" db="EMBL/GenBank/DDBJ databases">
        <title>High contiguity whole genome sequence and gene annotation resource for two Venturia nashicola isolates.</title>
        <authorList>
            <person name="Prokchorchik M."/>
            <person name="Won K."/>
            <person name="Lee Y."/>
            <person name="Choi E.D."/>
            <person name="Segonzac C."/>
            <person name="Sohn K.H."/>
        </authorList>
    </citation>
    <scope>NUCLEOTIDE SEQUENCE [LARGE SCALE GENOMIC DNA]</scope>
    <source>
        <strain evidence="2 3">PRI2</strain>
    </source>
</reference>
<feature type="transmembrane region" description="Helical" evidence="1">
    <location>
        <begin position="222"/>
        <end position="245"/>
    </location>
</feature>
<dbReference type="InterPro" id="IPR036259">
    <property type="entry name" value="MFS_trans_sf"/>
</dbReference>
<accession>A0A4Z1PJJ6</accession>
<feature type="transmembrane region" description="Helical" evidence="1">
    <location>
        <begin position="196"/>
        <end position="216"/>
    </location>
</feature>
<keyword evidence="1" id="KW-0812">Transmembrane</keyword>
<dbReference type="Gene3D" id="1.20.1250.20">
    <property type="entry name" value="MFS general substrate transporter like domains"/>
    <property type="match status" value="1"/>
</dbReference>
<dbReference type="PANTHER" id="PTHR11360">
    <property type="entry name" value="MONOCARBOXYLATE TRANSPORTER"/>
    <property type="match status" value="1"/>
</dbReference>